<dbReference type="PANTHER" id="PTHR32341">
    <property type="entry name" value="INTERFERON-INDUCIBLE GTPASE"/>
    <property type="match status" value="1"/>
</dbReference>
<feature type="signal peptide" evidence="5">
    <location>
        <begin position="1"/>
        <end position="17"/>
    </location>
</feature>
<evidence type="ECO:0000313" key="8">
    <source>
        <dbReference type="Proteomes" id="UP000261500"/>
    </source>
</evidence>
<dbReference type="PANTHER" id="PTHR32341:SF10">
    <property type="entry name" value="INTERFERON-INDUCIBLE GTPASE 5"/>
    <property type="match status" value="1"/>
</dbReference>
<dbReference type="FunFam" id="3.40.50.300:FF:000541">
    <property type="entry name" value="Immunity related GTPase M"/>
    <property type="match status" value="1"/>
</dbReference>
<keyword evidence="2" id="KW-0547">Nucleotide-binding</keyword>
<reference evidence="7" key="2">
    <citation type="submission" date="2025-09" db="UniProtKB">
        <authorList>
            <consortium name="Ensembl"/>
        </authorList>
    </citation>
    <scope>IDENTIFICATION</scope>
</reference>
<sequence length="387" mass="43322">MNLAIFYGFCLLLSLSGFPARIREYLESKNNVLLNIAITGESGSGKSSFVNAFRDVEDDSEDAAPTGVVETTLEVKEYPHPNYPNIIFSDLPGIGTTKFPAKKYLKRVGFKKFDFFIIISADRFRENDAKLAKEIKKMGKNFYFVRSKVDHNLRDEQRKKDFSQEKTLTQIRDDCVKSLKDQGVESPQVFLVSSHDIHLYDFPLLRETLERDLPEHKRDALLLSSPYIFPDIIEKKKKVFMRQIWGLTALSGVVAAVPVPGLSVGVDLALLVGAVTRYVTGFGLNVASLKRTASRTGIPYDELKAVLTSQLAAEHITHDLIMKVVLQVSSRAALMAAEEAFRFIPIVGIPASMALSAVTTYKFLKLFLDLLAEDAHRVSDKVLNKNK</sequence>
<keyword evidence="4" id="KW-0342">GTP-binding</keyword>
<dbReference type="InterPro" id="IPR007743">
    <property type="entry name" value="Immunity-related_GTPase-like"/>
</dbReference>
<evidence type="ECO:0000313" key="7">
    <source>
        <dbReference type="Ensembl" id="ENSPLAP00000027523.1"/>
    </source>
</evidence>
<dbReference type="AlphaFoldDB" id="A0A3B3VR69"/>
<dbReference type="STRING" id="48699.ENSPLAP00000027523"/>
<proteinExistence type="inferred from homology"/>
<reference evidence="7" key="1">
    <citation type="submission" date="2025-08" db="UniProtKB">
        <authorList>
            <consortium name="Ensembl"/>
        </authorList>
    </citation>
    <scope>IDENTIFICATION</scope>
</reference>
<dbReference type="Proteomes" id="UP000261500">
    <property type="component" value="Unplaced"/>
</dbReference>
<feature type="chain" id="PRO_5017402873" evidence="5">
    <location>
        <begin position="18"/>
        <end position="387"/>
    </location>
</feature>
<dbReference type="SUPFAM" id="SSF52540">
    <property type="entry name" value="P-loop containing nucleoside triphosphate hydrolases"/>
    <property type="match status" value="1"/>
</dbReference>
<dbReference type="GeneTree" id="ENSGT00950000183007"/>
<dbReference type="GO" id="GO:0016787">
    <property type="term" value="F:hydrolase activity"/>
    <property type="evidence" value="ECO:0007669"/>
    <property type="project" value="UniProtKB-KW"/>
</dbReference>
<dbReference type="PROSITE" id="PS51716">
    <property type="entry name" value="G_IRG"/>
    <property type="match status" value="1"/>
</dbReference>
<dbReference type="InterPro" id="IPR027417">
    <property type="entry name" value="P-loop_NTPase"/>
</dbReference>
<evidence type="ECO:0000256" key="5">
    <source>
        <dbReference type="SAM" id="SignalP"/>
    </source>
</evidence>
<keyword evidence="8" id="KW-1185">Reference proteome</keyword>
<dbReference type="Ensembl" id="ENSPLAT00000020593.1">
    <property type="protein sequence ID" value="ENSPLAP00000027523.1"/>
    <property type="gene ID" value="ENSPLAG00000016196.1"/>
</dbReference>
<keyword evidence="3" id="KW-0378">Hydrolase</keyword>
<evidence type="ECO:0000256" key="3">
    <source>
        <dbReference type="ARBA" id="ARBA00022801"/>
    </source>
</evidence>
<dbReference type="GO" id="GO:0005525">
    <property type="term" value="F:GTP binding"/>
    <property type="evidence" value="ECO:0007669"/>
    <property type="project" value="UniProtKB-KW"/>
</dbReference>
<evidence type="ECO:0000256" key="2">
    <source>
        <dbReference type="ARBA" id="ARBA00022741"/>
    </source>
</evidence>
<dbReference type="InterPro" id="IPR030385">
    <property type="entry name" value="G_IRG_dom"/>
</dbReference>
<dbReference type="InterPro" id="IPR051515">
    <property type="entry name" value="IRG"/>
</dbReference>
<dbReference type="Pfam" id="PF05049">
    <property type="entry name" value="IIGP"/>
    <property type="match status" value="1"/>
</dbReference>
<evidence type="ECO:0000256" key="4">
    <source>
        <dbReference type="ARBA" id="ARBA00023134"/>
    </source>
</evidence>
<dbReference type="GO" id="GO:0016020">
    <property type="term" value="C:membrane"/>
    <property type="evidence" value="ECO:0007669"/>
    <property type="project" value="InterPro"/>
</dbReference>
<name>A0A3B3VR69_9TELE</name>
<evidence type="ECO:0000259" key="6">
    <source>
        <dbReference type="PROSITE" id="PS51716"/>
    </source>
</evidence>
<comment type="similarity">
    <text evidence="1">Belongs to the TRAFAC class dynamin-like GTPase superfamily. IRG family.</text>
</comment>
<keyword evidence="5" id="KW-0732">Signal</keyword>
<dbReference type="Gene3D" id="3.40.50.300">
    <property type="entry name" value="P-loop containing nucleotide triphosphate hydrolases"/>
    <property type="match status" value="1"/>
</dbReference>
<protein>
    <submittedName>
        <fullName evidence="7">Interferon-inducible GTPase 5-like</fullName>
    </submittedName>
</protein>
<organism evidence="7 8">
    <name type="scientific">Poecilia latipinna</name>
    <name type="common">sailfin molly</name>
    <dbReference type="NCBI Taxonomy" id="48699"/>
    <lineage>
        <taxon>Eukaryota</taxon>
        <taxon>Metazoa</taxon>
        <taxon>Chordata</taxon>
        <taxon>Craniata</taxon>
        <taxon>Vertebrata</taxon>
        <taxon>Euteleostomi</taxon>
        <taxon>Actinopterygii</taxon>
        <taxon>Neopterygii</taxon>
        <taxon>Teleostei</taxon>
        <taxon>Neoteleostei</taxon>
        <taxon>Acanthomorphata</taxon>
        <taxon>Ovalentaria</taxon>
        <taxon>Atherinomorphae</taxon>
        <taxon>Cyprinodontiformes</taxon>
        <taxon>Poeciliidae</taxon>
        <taxon>Poeciliinae</taxon>
        <taxon>Poecilia</taxon>
    </lineage>
</organism>
<evidence type="ECO:0000256" key="1">
    <source>
        <dbReference type="ARBA" id="ARBA00005429"/>
    </source>
</evidence>
<feature type="domain" description="IRG-type G" evidence="6">
    <location>
        <begin position="32"/>
        <end position="212"/>
    </location>
</feature>
<accession>A0A3B3VR69</accession>